<evidence type="ECO:0000313" key="3">
    <source>
        <dbReference type="Proteomes" id="UP000479190"/>
    </source>
</evidence>
<protein>
    <submittedName>
        <fullName evidence="2">Uncharacterized protein</fullName>
    </submittedName>
</protein>
<evidence type="ECO:0000313" key="2">
    <source>
        <dbReference type="EMBL" id="CAB0033962.1"/>
    </source>
</evidence>
<feature type="compositionally biased region" description="Acidic residues" evidence="1">
    <location>
        <begin position="175"/>
        <end position="187"/>
    </location>
</feature>
<dbReference type="EMBL" id="CADCXV010000729">
    <property type="protein sequence ID" value="CAB0033962.1"/>
    <property type="molecule type" value="Genomic_DNA"/>
</dbReference>
<dbReference type="AlphaFoldDB" id="A0A6H5IBC0"/>
<gene>
    <name evidence="2" type="ORF">TBRA_LOCUS5860</name>
</gene>
<sequence length="240" mass="26036">MTSATTPAHYGASPYSLPRIQLFFLAVTARRRSFAAARDDFIASAGREKKSSAAAAAAAAAASSSWRVSSILQCAAAERDRQALLLLCVPRVYTTTLATRDSKHTARDPRELRRLHFIISRSLIVFLARFAACAKTIIASRERSSARDNAKCLAATIYYYEPLCTRCTLTPSNNDGDDDDDDDDDDGTHERRSMARHQAWLSHSGARSSSAPAAAAMMISRAVNKSTHAIESFGRDCSAG</sequence>
<feature type="region of interest" description="Disordered" evidence="1">
    <location>
        <begin position="171"/>
        <end position="207"/>
    </location>
</feature>
<organism evidence="2 3">
    <name type="scientific">Trichogramma brassicae</name>
    <dbReference type="NCBI Taxonomy" id="86971"/>
    <lineage>
        <taxon>Eukaryota</taxon>
        <taxon>Metazoa</taxon>
        <taxon>Ecdysozoa</taxon>
        <taxon>Arthropoda</taxon>
        <taxon>Hexapoda</taxon>
        <taxon>Insecta</taxon>
        <taxon>Pterygota</taxon>
        <taxon>Neoptera</taxon>
        <taxon>Endopterygota</taxon>
        <taxon>Hymenoptera</taxon>
        <taxon>Apocrita</taxon>
        <taxon>Proctotrupomorpha</taxon>
        <taxon>Chalcidoidea</taxon>
        <taxon>Trichogrammatidae</taxon>
        <taxon>Trichogramma</taxon>
    </lineage>
</organism>
<reference evidence="2 3" key="1">
    <citation type="submission" date="2020-02" db="EMBL/GenBank/DDBJ databases">
        <authorList>
            <person name="Ferguson B K."/>
        </authorList>
    </citation>
    <scope>NUCLEOTIDE SEQUENCE [LARGE SCALE GENOMIC DNA]</scope>
</reference>
<evidence type="ECO:0000256" key="1">
    <source>
        <dbReference type="SAM" id="MobiDB-lite"/>
    </source>
</evidence>
<keyword evidence="3" id="KW-1185">Reference proteome</keyword>
<name>A0A6H5IBC0_9HYME</name>
<proteinExistence type="predicted"/>
<dbReference type="Proteomes" id="UP000479190">
    <property type="component" value="Unassembled WGS sequence"/>
</dbReference>
<accession>A0A6H5IBC0</accession>